<keyword evidence="2" id="KW-0808">Transferase</keyword>
<keyword evidence="3" id="KW-1185">Reference proteome</keyword>
<dbReference type="Pfam" id="PF00534">
    <property type="entry name" value="Glycos_transf_1"/>
    <property type="match status" value="1"/>
</dbReference>
<dbReference type="EMBL" id="WUMV01000010">
    <property type="protein sequence ID" value="MXN67426.1"/>
    <property type="molecule type" value="Genomic_DNA"/>
</dbReference>
<gene>
    <name evidence="2" type="ORF">GR183_21170</name>
</gene>
<protein>
    <submittedName>
        <fullName evidence="2">Glycosyltransferase</fullName>
    </submittedName>
</protein>
<dbReference type="PANTHER" id="PTHR12526">
    <property type="entry name" value="GLYCOSYLTRANSFERASE"/>
    <property type="match status" value="1"/>
</dbReference>
<dbReference type="SUPFAM" id="SSF53756">
    <property type="entry name" value="UDP-Glycosyltransferase/glycogen phosphorylase"/>
    <property type="match status" value="1"/>
</dbReference>
<reference evidence="2 3" key="1">
    <citation type="submission" date="2019-12" db="EMBL/GenBank/DDBJ databases">
        <authorList>
            <person name="Li M."/>
        </authorList>
    </citation>
    <scope>NUCLEOTIDE SEQUENCE [LARGE SCALE GENOMIC DNA]</scope>
    <source>
        <strain evidence="2 3">GBMRC 2046</strain>
    </source>
</reference>
<proteinExistence type="predicted"/>
<feature type="domain" description="Glycosyl transferase family 1" evidence="1">
    <location>
        <begin position="69"/>
        <end position="223"/>
    </location>
</feature>
<dbReference type="GO" id="GO:0016757">
    <property type="term" value="F:glycosyltransferase activity"/>
    <property type="evidence" value="ECO:0007669"/>
    <property type="project" value="InterPro"/>
</dbReference>
<dbReference type="CDD" id="cd03820">
    <property type="entry name" value="GT4_AmsD-like"/>
    <property type="match status" value="1"/>
</dbReference>
<dbReference type="Gene3D" id="3.40.50.2000">
    <property type="entry name" value="Glycogen Phosphorylase B"/>
    <property type="match status" value="1"/>
</dbReference>
<dbReference type="InterPro" id="IPR001296">
    <property type="entry name" value="Glyco_trans_1"/>
</dbReference>
<sequence>MIVSERNNPEAQRFNAVWDWARTKAYPHAFGLVTMTEGARRFFPLYMRKRSWVIPNPVRLPGEWSPQRGNNNLIAVGRLVDQKGFDLLLEAFSKVARSFPDWTLTIWGEGPLRSELEARRDELGLGERVRMPGVTERPTIWIETADIFVLSSRYEGWGIVLLEAMAAGLPVVSFNCEWGPSDMVTDGVDGLLVPPLDVDALADALAKLMGDKTLRVRLAQSAARSAAKFAPDRINELWREAVQTAIDGN</sequence>
<evidence type="ECO:0000259" key="1">
    <source>
        <dbReference type="Pfam" id="PF00534"/>
    </source>
</evidence>
<evidence type="ECO:0000313" key="2">
    <source>
        <dbReference type="EMBL" id="MXN67426.1"/>
    </source>
</evidence>
<accession>A0A7X3S9Y7</accession>
<evidence type="ECO:0000313" key="3">
    <source>
        <dbReference type="Proteomes" id="UP000433101"/>
    </source>
</evidence>
<comment type="caution">
    <text evidence="2">The sequence shown here is derived from an EMBL/GenBank/DDBJ whole genome shotgun (WGS) entry which is preliminary data.</text>
</comment>
<organism evidence="2 3">
    <name type="scientific">Stappia sediminis</name>
    <dbReference type="NCBI Taxonomy" id="2692190"/>
    <lineage>
        <taxon>Bacteria</taxon>
        <taxon>Pseudomonadati</taxon>
        <taxon>Pseudomonadota</taxon>
        <taxon>Alphaproteobacteria</taxon>
        <taxon>Hyphomicrobiales</taxon>
        <taxon>Stappiaceae</taxon>
        <taxon>Stappia</taxon>
    </lineage>
</organism>
<dbReference type="AlphaFoldDB" id="A0A7X3S9Y7"/>
<dbReference type="Proteomes" id="UP000433101">
    <property type="component" value="Unassembled WGS sequence"/>
</dbReference>
<dbReference type="PANTHER" id="PTHR12526:SF630">
    <property type="entry name" value="GLYCOSYLTRANSFERASE"/>
    <property type="match status" value="1"/>
</dbReference>
<name>A0A7X3S9Y7_9HYPH</name>